<dbReference type="Proteomes" id="UP001241605">
    <property type="component" value="Chromosome"/>
</dbReference>
<dbReference type="Pfam" id="PF08241">
    <property type="entry name" value="Methyltransf_11"/>
    <property type="match status" value="1"/>
</dbReference>
<evidence type="ECO:0000259" key="1">
    <source>
        <dbReference type="Pfam" id="PF08241"/>
    </source>
</evidence>
<dbReference type="SUPFAM" id="SSF53335">
    <property type="entry name" value="S-adenosyl-L-methionine-dependent methyltransferases"/>
    <property type="match status" value="1"/>
</dbReference>
<feature type="domain" description="Methyltransferase type 11" evidence="1">
    <location>
        <begin position="39"/>
        <end position="129"/>
    </location>
</feature>
<dbReference type="InterPro" id="IPR029063">
    <property type="entry name" value="SAM-dependent_MTases_sf"/>
</dbReference>
<protein>
    <submittedName>
        <fullName evidence="2">Methyltransferase domain-containing protein</fullName>
    </submittedName>
</protein>
<reference evidence="2 3" key="1">
    <citation type="submission" date="2023-05" db="EMBL/GenBank/DDBJ databases">
        <title>YMD87, complete Genome.</title>
        <authorList>
            <person name="Zhang J."/>
            <person name="Xu X."/>
        </authorList>
    </citation>
    <scope>NUCLEOTIDE SEQUENCE [LARGE SCALE GENOMIC DNA]</scope>
    <source>
        <strain evidence="2 3">YMD87</strain>
    </source>
</reference>
<accession>A0ABY8QKA6</accession>
<keyword evidence="3" id="KW-1185">Reference proteome</keyword>
<organism evidence="2 3">
    <name type="scientific">Tropicibacter oceani</name>
    <dbReference type="NCBI Taxonomy" id="3058420"/>
    <lineage>
        <taxon>Bacteria</taxon>
        <taxon>Pseudomonadati</taxon>
        <taxon>Pseudomonadota</taxon>
        <taxon>Alphaproteobacteria</taxon>
        <taxon>Rhodobacterales</taxon>
        <taxon>Roseobacteraceae</taxon>
        <taxon>Tropicibacter</taxon>
    </lineage>
</organism>
<dbReference type="PANTHER" id="PTHR43861">
    <property type="entry name" value="TRANS-ACONITATE 2-METHYLTRANSFERASE-RELATED"/>
    <property type="match status" value="1"/>
</dbReference>
<sequence>MTQTDWNPGVYARYADLRLRPALDLLARVPDLPDGVGYDLGCGSGVVGPMLRGRLGARRLVGVENSPAMLEQARAAGAYDDMIAADLATWNPKAPAALLYSNAALHWVKDHRAFLPRLVGQLLPGGTLAVQVPHQNNAPSHRLWLNLADEMFPGRVDHAALPAVLLPAEYHHLLSPLGRFDLWETEYYQLLQPTDEGHPVRLFSEATYARPILQALEPGEQAQLIAAYESVIAKAYPFSADGSVLFPFRRMFFTLTRTAG</sequence>
<dbReference type="GO" id="GO:0008168">
    <property type="term" value="F:methyltransferase activity"/>
    <property type="evidence" value="ECO:0007669"/>
    <property type="project" value="UniProtKB-KW"/>
</dbReference>
<dbReference type="InterPro" id="IPR023149">
    <property type="entry name" value="Trans_acon_MeTrfase_C"/>
</dbReference>
<proteinExistence type="predicted"/>
<dbReference type="RefSeq" id="WP_282301684.1">
    <property type="nucleotide sequence ID" value="NZ_CP124616.1"/>
</dbReference>
<dbReference type="CDD" id="cd02440">
    <property type="entry name" value="AdoMet_MTases"/>
    <property type="match status" value="1"/>
</dbReference>
<keyword evidence="2" id="KW-0808">Transferase</keyword>
<dbReference type="InterPro" id="IPR013216">
    <property type="entry name" value="Methyltransf_11"/>
</dbReference>
<gene>
    <name evidence="2" type="ORF">QF118_05720</name>
</gene>
<evidence type="ECO:0000313" key="3">
    <source>
        <dbReference type="Proteomes" id="UP001241605"/>
    </source>
</evidence>
<keyword evidence="2" id="KW-0489">Methyltransferase</keyword>
<dbReference type="PANTHER" id="PTHR43861:SF1">
    <property type="entry name" value="TRANS-ACONITATE 2-METHYLTRANSFERASE"/>
    <property type="match status" value="1"/>
</dbReference>
<dbReference type="EMBL" id="CP124616">
    <property type="protein sequence ID" value="WGW05047.1"/>
    <property type="molecule type" value="Genomic_DNA"/>
</dbReference>
<evidence type="ECO:0000313" key="2">
    <source>
        <dbReference type="EMBL" id="WGW05047.1"/>
    </source>
</evidence>
<dbReference type="Gene3D" id="3.40.50.150">
    <property type="entry name" value="Vaccinia Virus protein VP39"/>
    <property type="match status" value="1"/>
</dbReference>
<name>A0ABY8QKA6_9RHOB</name>
<dbReference type="Gene3D" id="1.10.150.290">
    <property type="entry name" value="S-adenosyl-L-methionine-dependent methyltransferases"/>
    <property type="match status" value="1"/>
</dbReference>
<dbReference type="GO" id="GO:0032259">
    <property type="term" value="P:methylation"/>
    <property type="evidence" value="ECO:0007669"/>
    <property type="project" value="UniProtKB-KW"/>
</dbReference>